<protein>
    <submittedName>
        <fullName evidence="1">CRISPR-associated protein Csx14</fullName>
    </submittedName>
</protein>
<dbReference type="EMBL" id="QAOT01000031">
    <property type="protein sequence ID" value="PTR09906.1"/>
    <property type="molecule type" value="Genomic_DNA"/>
</dbReference>
<evidence type="ECO:0000313" key="1">
    <source>
        <dbReference type="EMBL" id="PTR09906.1"/>
    </source>
</evidence>
<dbReference type="NCBIfam" id="TIGR04106">
    <property type="entry name" value="cas8c_GSU0052"/>
    <property type="match status" value="1"/>
</dbReference>
<dbReference type="AlphaFoldDB" id="A0A2T5JQ29"/>
<proteinExistence type="predicted"/>
<dbReference type="RefSeq" id="WP_108222594.1">
    <property type="nucleotide sequence ID" value="NZ_CP090026.1"/>
</dbReference>
<sequence length="288" mass="31775">MAESVIPVDPANPGQVFACLGFMEVAEILCGPVEGGFSRTLGQERFLLGSTRSEDPVLDVLTFLTKAEVRVATPDRQNASFGKALFKAHAEAYPPGVYPYNQPSKQDRYPAVLVSGQTMVVIDHWADAARSDAMKFWAGASGYPGVALTRDALALLPSDPARMRLSPFAFSAPQSSSFRFDWRRDYVPIDAGFSPNRHDGITMVGYPVVELLAAIGLRYARPAREHRLSYRYTVWEERLPLSLARAALGASQPLWPGMGHRRFRMTLSWPGQEGQAKCITRVDEETPA</sequence>
<name>A0A2T5JQ29_9RHOB</name>
<gene>
    <name evidence="1" type="ORF">C8J28_13117</name>
</gene>
<dbReference type="InterPro" id="IPR026391">
    <property type="entry name" value="Cas_GSU0052"/>
</dbReference>
<dbReference type="OrthoDB" id="129560at2"/>
<reference evidence="1 2" key="1">
    <citation type="submission" date="2018-04" db="EMBL/GenBank/DDBJ databases">
        <title>Genomic Encyclopedia of Type Strains, Phase III (KMG-III): the genomes of soil and plant-associated and newly described type strains.</title>
        <authorList>
            <person name="Whitman W."/>
        </authorList>
    </citation>
    <scope>NUCLEOTIDE SEQUENCE [LARGE SCALE GENOMIC DNA]</scope>
    <source>
        <strain evidence="1 2">KA25</strain>
    </source>
</reference>
<comment type="caution">
    <text evidence="1">The sequence shown here is derived from an EMBL/GenBank/DDBJ whole genome shotgun (WGS) entry which is preliminary data.</text>
</comment>
<evidence type="ECO:0000313" key="2">
    <source>
        <dbReference type="Proteomes" id="UP000244060"/>
    </source>
</evidence>
<organism evidence="1 2">
    <name type="scientific">Cereibacter azotoformans</name>
    <dbReference type="NCBI Taxonomy" id="43057"/>
    <lineage>
        <taxon>Bacteria</taxon>
        <taxon>Pseudomonadati</taxon>
        <taxon>Pseudomonadota</taxon>
        <taxon>Alphaproteobacteria</taxon>
        <taxon>Rhodobacterales</taxon>
        <taxon>Paracoccaceae</taxon>
        <taxon>Cereibacter</taxon>
    </lineage>
</organism>
<keyword evidence="2" id="KW-1185">Reference proteome</keyword>
<dbReference type="Proteomes" id="UP000244060">
    <property type="component" value="Unassembled WGS sequence"/>
</dbReference>
<accession>A0A2T5JQ29</accession>